<proteinExistence type="inferred from homology"/>
<comment type="subunit">
    <text evidence="4">Part of the Bam complex.</text>
</comment>
<comment type="subcellular location">
    <subcellularLocation>
        <location evidence="4">Cell outer membrane</location>
    </subcellularLocation>
</comment>
<dbReference type="HAMAP" id="MF_00925">
    <property type="entry name" value="OM_assembly_BamE"/>
    <property type="match status" value="1"/>
</dbReference>
<dbReference type="Proteomes" id="UP000092607">
    <property type="component" value="Unassembled WGS sequence"/>
</dbReference>
<dbReference type="GO" id="GO:0043165">
    <property type="term" value="P:Gram-negative-bacterium-type cell outer membrane assembly"/>
    <property type="evidence" value="ECO:0007669"/>
    <property type="project" value="UniProtKB-UniRule"/>
</dbReference>
<evidence type="ECO:0000259" key="5">
    <source>
        <dbReference type="Pfam" id="PF04355"/>
    </source>
</evidence>
<dbReference type="InterPro" id="IPR026592">
    <property type="entry name" value="BamE"/>
</dbReference>
<evidence type="ECO:0000313" key="6">
    <source>
        <dbReference type="EMBL" id="OBX65559.1"/>
    </source>
</evidence>
<comment type="function">
    <text evidence="4">Part of the outer membrane protein assembly complex, which is involved in assembly and insertion of beta-barrel proteins into the outer membrane.</text>
</comment>
<organism evidence="6 7">
    <name type="scientific">Moraxella lacunata</name>
    <dbReference type="NCBI Taxonomy" id="477"/>
    <lineage>
        <taxon>Bacteria</taxon>
        <taxon>Pseudomonadati</taxon>
        <taxon>Pseudomonadota</taxon>
        <taxon>Gammaproteobacteria</taxon>
        <taxon>Moraxellales</taxon>
        <taxon>Moraxellaceae</taxon>
        <taxon>Moraxella</taxon>
    </lineage>
</organism>
<evidence type="ECO:0000256" key="2">
    <source>
        <dbReference type="ARBA" id="ARBA00023136"/>
    </source>
</evidence>
<dbReference type="AlphaFoldDB" id="A0A1B8Q706"/>
<sequence length="127" mass="14073">MMTLSQTFVPKFMALALIGTLALSGCSVFRVYTIDLPQGTPITSAQASQVQVGMTADQVTYLLGSPAMRDTLNPNRFDYLYDYTAGTDGKRADKKDIKNASHYLSIFFENGRVVRIAGRESLPRRNQ</sequence>
<dbReference type="InterPro" id="IPR037873">
    <property type="entry name" value="BamE-like"/>
</dbReference>
<evidence type="ECO:0000256" key="4">
    <source>
        <dbReference type="HAMAP-Rule" id="MF_00925"/>
    </source>
</evidence>
<dbReference type="PANTHER" id="PTHR37482">
    <property type="entry name" value="OUTER MEMBRANE PROTEIN ASSEMBLY FACTOR BAME"/>
    <property type="match status" value="1"/>
</dbReference>
<comment type="similarity">
    <text evidence="4">Belongs to the BamE family.</text>
</comment>
<dbReference type="EMBL" id="LZMS01000034">
    <property type="protein sequence ID" value="OBX65559.1"/>
    <property type="molecule type" value="Genomic_DNA"/>
</dbReference>
<dbReference type="Pfam" id="PF04355">
    <property type="entry name" value="BamE"/>
    <property type="match status" value="1"/>
</dbReference>
<dbReference type="InterPro" id="IPR007450">
    <property type="entry name" value="BamE_dom"/>
</dbReference>
<keyword evidence="3 4" id="KW-0998">Cell outer membrane</keyword>
<dbReference type="RefSeq" id="WP_065256591.1">
    <property type="nucleotide sequence ID" value="NZ_JARDJM010000005.1"/>
</dbReference>
<dbReference type="GO" id="GO:0051205">
    <property type="term" value="P:protein insertion into membrane"/>
    <property type="evidence" value="ECO:0007669"/>
    <property type="project" value="UniProtKB-UniRule"/>
</dbReference>
<protein>
    <recommendedName>
        <fullName evidence="4">Outer membrane protein assembly factor BamE</fullName>
    </recommendedName>
</protein>
<feature type="domain" description="Outer membrane protein assembly factor BamE" evidence="5">
    <location>
        <begin position="39"/>
        <end position="116"/>
    </location>
</feature>
<keyword evidence="1 4" id="KW-0732">Signal</keyword>
<dbReference type="PANTHER" id="PTHR37482:SF1">
    <property type="entry name" value="OUTER MEMBRANE PROTEIN ASSEMBLY FACTOR BAME"/>
    <property type="match status" value="1"/>
</dbReference>
<dbReference type="GO" id="GO:0030674">
    <property type="term" value="F:protein-macromolecule adaptor activity"/>
    <property type="evidence" value="ECO:0007669"/>
    <property type="project" value="TreeGrafter"/>
</dbReference>
<reference evidence="6 7" key="1">
    <citation type="submission" date="2016-06" db="EMBL/GenBank/DDBJ databases">
        <title>Draft genome of Moraxella lacunata CCUG 57757A.</title>
        <authorList>
            <person name="Salva-Serra F."/>
            <person name="Engstrom-Jakobsson H."/>
            <person name="Thorell K."/>
            <person name="Gonzales-Siles L."/>
            <person name="Karlsson R."/>
            <person name="Boulund F."/>
            <person name="Engstrand L."/>
            <person name="Kristiansson E."/>
            <person name="Moore E."/>
        </authorList>
    </citation>
    <scope>NUCLEOTIDE SEQUENCE [LARGE SCALE GENOMIC DNA]</scope>
    <source>
        <strain evidence="6 7">CCUG 57757A</strain>
    </source>
</reference>
<name>A0A1B8Q706_MORLA</name>
<dbReference type="GO" id="GO:1990063">
    <property type="term" value="C:Bam protein complex"/>
    <property type="evidence" value="ECO:0007669"/>
    <property type="project" value="TreeGrafter"/>
</dbReference>
<dbReference type="Gene3D" id="3.30.1450.10">
    <property type="match status" value="1"/>
</dbReference>
<evidence type="ECO:0000313" key="7">
    <source>
        <dbReference type="Proteomes" id="UP000092607"/>
    </source>
</evidence>
<gene>
    <name evidence="4" type="primary">bamE</name>
    <name evidence="6" type="ORF">A9309_02295</name>
</gene>
<accession>A0A1B8Q706</accession>
<keyword evidence="2 4" id="KW-0472">Membrane</keyword>
<evidence type="ECO:0000256" key="1">
    <source>
        <dbReference type="ARBA" id="ARBA00022729"/>
    </source>
</evidence>
<evidence type="ECO:0000256" key="3">
    <source>
        <dbReference type="ARBA" id="ARBA00023237"/>
    </source>
</evidence>
<comment type="caution">
    <text evidence="6">The sequence shown here is derived from an EMBL/GenBank/DDBJ whole genome shotgun (WGS) entry which is preliminary data.</text>
</comment>